<evidence type="ECO:0000256" key="4">
    <source>
        <dbReference type="ARBA" id="ARBA00022692"/>
    </source>
</evidence>
<protein>
    <submittedName>
        <fullName evidence="9">ABC transporter permease</fullName>
    </submittedName>
</protein>
<keyword evidence="4 7" id="KW-0812">Transmembrane</keyword>
<feature type="transmembrane region" description="Helical" evidence="7">
    <location>
        <begin position="246"/>
        <end position="271"/>
    </location>
</feature>
<name>A0A402ACG2_9CHLR</name>
<dbReference type="RefSeq" id="WP_126548610.1">
    <property type="nucleotide sequence ID" value="NZ_BIFS01000001.1"/>
</dbReference>
<dbReference type="PANTHER" id="PTHR30193">
    <property type="entry name" value="ABC TRANSPORTER PERMEASE PROTEIN"/>
    <property type="match status" value="1"/>
</dbReference>
<dbReference type="PROSITE" id="PS50928">
    <property type="entry name" value="ABC_TM1"/>
    <property type="match status" value="1"/>
</dbReference>
<organism evidence="9 10">
    <name type="scientific">Dictyobacter kobayashii</name>
    <dbReference type="NCBI Taxonomy" id="2014872"/>
    <lineage>
        <taxon>Bacteria</taxon>
        <taxon>Bacillati</taxon>
        <taxon>Chloroflexota</taxon>
        <taxon>Ktedonobacteria</taxon>
        <taxon>Ktedonobacterales</taxon>
        <taxon>Dictyobacteraceae</taxon>
        <taxon>Dictyobacter</taxon>
    </lineage>
</organism>
<dbReference type="EMBL" id="BIFS01000001">
    <property type="protein sequence ID" value="GCE16784.1"/>
    <property type="molecule type" value="Genomic_DNA"/>
</dbReference>
<evidence type="ECO:0000256" key="2">
    <source>
        <dbReference type="ARBA" id="ARBA00022448"/>
    </source>
</evidence>
<dbReference type="GO" id="GO:0005886">
    <property type="term" value="C:plasma membrane"/>
    <property type="evidence" value="ECO:0007669"/>
    <property type="project" value="UniProtKB-SubCell"/>
</dbReference>
<dbReference type="PANTHER" id="PTHR30193:SF37">
    <property type="entry name" value="INNER MEMBRANE ABC TRANSPORTER PERMEASE PROTEIN YCJO"/>
    <property type="match status" value="1"/>
</dbReference>
<dbReference type="Gene3D" id="1.10.3720.10">
    <property type="entry name" value="MetI-like"/>
    <property type="match status" value="1"/>
</dbReference>
<keyword evidence="5 7" id="KW-1133">Transmembrane helix</keyword>
<dbReference type="OrthoDB" id="9809527at2"/>
<evidence type="ECO:0000256" key="6">
    <source>
        <dbReference type="ARBA" id="ARBA00023136"/>
    </source>
</evidence>
<keyword evidence="3" id="KW-1003">Cell membrane</keyword>
<keyword evidence="2 7" id="KW-0813">Transport</keyword>
<feature type="transmembrane region" description="Helical" evidence="7">
    <location>
        <begin position="106"/>
        <end position="127"/>
    </location>
</feature>
<accession>A0A402ACG2</accession>
<dbReference type="AlphaFoldDB" id="A0A402ACG2"/>
<evidence type="ECO:0000313" key="9">
    <source>
        <dbReference type="EMBL" id="GCE16784.1"/>
    </source>
</evidence>
<gene>
    <name evidence="9" type="ORF">KDK_05840</name>
</gene>
<feature type="transmembrane region" description="Helical" evidence="7">
    <location>
        <begin position="139"/>
        <end position="159"/>
    </location>
</feature>
<comment type="caution">
    <text evidence="9">The sequence shown here is derived from an EMBL/GenBank/DDBJ whole genome shotgun (WGS) entry which is preliminary data.</text>
</comment>
<evidence type="ECO:0000256" key="5">
    <source>
        <dbReference type="ARBA" id="ARBA00022989"/>
    </source>
</evidence>
<evidence type="ECO:0000256" key="3">
    <source>
        <dbReference type="ARBA" id="ARBA00022475"/>
    </source>
</evidence>
<dbReference type="Pfam" id="PF00528">
    <property type="entry name" value="BPD_transp_1"/>
    <property type="match status" value="1"/>
</dbReference>
<comment type="subcellular location">
    <subcellularLocation>
        <location evidence="1 7">Cell membrane</location>
        <topology evidence="1 7">Multi-pass membrane protein</topology>
    </subcellularLocation>
</comment>
<dbReference type="InterPro" id="IPR035906">
    <property type="entry name" value="MetI-like_sf"/>
</dbReference>
<keyword evidence="10" id="KW-1185">Reference proteome</keyword>
<feature type="transmembrane region" description="Helical" evidence="7">
    <location>
        <begin position="190"/>
        <end position="213"/>
    </location>
</feature>
<dbReference type="InterPro" id="IPR000515">
    <property type="entry name" value="MetI-like"/>
</dbReference>
<proteinExistence type="inferred from homology"/>
<dbReference type="InterPro" id="IPR051393">
    <property type="entry name" value="ABC_transporter_permease"/>
</dbReference>
<reference evidence="10" key="1">
    <citation type="submission" date="2018-12" db="EMBL/GenBank/DDBJ databases">
        <title>Tengunoibacter tsumagoiensis gen. nov., sp. nov., Dictyobacter kobayashii sp. nov., D. alpinus sp. nov., and D. joshuensis sp. nov. and description of Dictyobacteraceae fam. nov. within the order Ktedonobacterales isolated from Tengu-no-mugimeshi.</title>
        <authorList>
            <person name="Wang C.M."/>
            <person name="Zheng Y."/>
            <person name="Sakai Y."/>
            <person name="Toyoda A."/>
            <person name="Minakuchi Y."/>
            <person name="Abe K."/>
            <person name="Yokota A."/>
            <person name="Yabe S."/>
        </authorList>
    </citation>
    <scope>NUCLEOTIDE SEQUENCE [LARGE SCALE GENOMIC DNA]</scope>
    <source>
        <strain evidence="10">Uno11</strain>
    </source>
</reference>
<dbReference type="CDD" id="cd06261">
    <property type="entry name" value="TM_PBP2"/>
    <property type="match status" value="1"/>
</dbReference>
<comment type="similarity">
    <text evidence="7">Belongs to the binding-protein-dependent transport system permease family.</text>
</comment>
<evidence type="ECO:0000256" key="1">
    <source>
        <dbReference type="ARBA" id="ARBA00004651"/>
    </source>
</evidence>
<feature type="domain" description="ABC transmembrane type-1" evidence="8">
    <location>
        <begin position="102"/>
        <end position="315"/>
    </location>
</feature>
<keyword evidence="6 7" id="KW-0472">Membrane</keyword>
<feature type="transmembrane region" description="Helical" evidence="7">
    <location>
        <begin position="291"/>
        <end position="316"/>
    </location>
</feature>
<evidence type="ECO:0000256" key="7">
    <source>
        <dbReference type="RuleBase" id="RU363032"/>
    </source>
</evidence>
<evidence type="ECO:0000259" key="8">
    <source>
        <dbReference type="PROSITE" id="PS50928"/>
    </source>
</evidence>
<evidence type="ECO:0000313" key="10">
    <source>
        <dbReference type="Proteomes" id="UP000287188"/>
    </source>
</evidence>
<sequence>MSIQPIPETSPVSPSALPGARIPEHAPSSGAGGRPLWLMWPSIIMLFVIVGIPFLIAVYISFLNLDQYTLRSWIHAPWVGLTNYVNSFIEGNIVGDSTLVSLGVSLGFSILTTVIITPIGVLGALTVNTPYRGRGVVRALYLIPYVIPTFVTALVWRMMFLNRSGLVDRFLSAIHVASINTYWLLGPNSFWAMVIADVWASWPFIYIMVLAGLQSIPADMYDAASVDGANSWQRLTMIVLPQLRSILGLALLLSTLNHFNNFTLPFVMFGTPPPVQVDVLPLNIYVTSFQLFNFGLGGAMSVITLIVMLIPGILYIRMLRLGEVTV</sequence>
<feature type="transmembrane region" description="Helical" evidence="7">
    <location>
        <begin position="43"/>
        <end position="62"/>
    </location>
</feature>
<dbReference type="SUPFAM" id="SSF161098">
    <property type="entry name" value="MetI-like"/>
    <property type="match status" value="1"/>
</dbReference>
<dbReference type="Proteomes" id="UP000287188">
    <property type="component" value="Unassembled WGS sequence"/>
</dbReference>
<dbReference type="GO" id="GO:0055085">
    <property type="term" value="P:transmembrane transport"/>
    <property type="evidence" value="ECO:0007669"/>
    <property type="project" value="InterPro"/>
</dbReference>